<gene>
    <name evidence="1" type="ORF">FHX71_002672</name>
</gene>
<protein>
    <recommendedName>
        <fullName evidence="3">Transcriptional regulator with AbiEi antitoxin domain of type IV toxin-antitoxin system</fullName>
    </recommendedName>
</protein>
<reference evidence="1 2" key="1">
    <citation type="submission" date="2020-07" db="EMBL/GenBank/DDBJ databases">
        <title>Sequencing the genomes of 1000 actinobacteria strains.</title>
        <authorList>
            <person name="Klenk H.-P."/>
        </authorList>
    </citation>
    <scope>NUCLEOTIDE SEQUENCE [LARGE SCALE GENOMIC DNA]</scope>
    <source>
        <strain evidence="1 2">DSM 44121</strain>
    </source>
</reference>
<name>A0A7W3J9G3_9MICO</name>
<dbReference type="AlphaFoldDB" id="A0A7W3J9G3"/>
<dbReference type="EMBL" id="JACGWV010000001">
    <property type="protein sequence ID" value="MBA8808730.1"/>
    <property type="molecule type" value="Genomic_DNA"/>
</dbReference>
<dbReference type="RefSeq" id="WP_182616952.1">
    <property type="nucleotide sequence ID" value="NZ_BAAATF010000003.1"/>
</dbReference>
<evidence type="ECO:0000313" key="1">
    <source>
        <dbReference type="EMBL" id="MBA8808730.1"/>
    </source>
</evidence>
<evidence type="ECO:0008006" key="3">
    <source>
        <dbReference type="Google" id="ProtNLM"/>
    </source>
</evidence>
<sequence>MPFPSLAALLDPGPTAPALVVTPEHVGGPVAWTELRRAGALVELHDGAAVGVGSVVGPRHRALALAREVPARCVLGAATAAWVHTGLYDGVPAPAWPDGAPVELAYSPDTHRPAPRPGRVTRRAPGLARDTERLAGVPVTSRVRTAVDVACTAPQEAAVPVLVALARGGVDLRDAARLLDRRARVVGRPAAHRALSAARELLSG</sequence>
<evidence type="ECO:0000313" key="2">
    <source>
        <dbReference type="Proteomes" id="UP000540568"/>
    </source>
</evidence>
<keyword evidence="2" id="KW-1185">Reference proteome</keyword>
<proteinExistence type="predicted"/>
<comment type="caution">
    <text evidence="1">The sequence shown here is derived from an EMBL/GenBank/DDBJ whole genome shotgun (WGS) entry which is preliminary data.</text>
</comment>
<accession>A0A7W3J9G3</accession>
<organism evidence="1 2">
    <name type="scientific">Promicromonospora sukumoe</name>
    <dbReference type="NCBI Taxonomy" id="88382"/>
    <lineage>
        <taxon>Bacteria</taxon>
        <taxon>Bacillati</taxon>
        <taxon>Actinomycetota</taxon>
        <taxon>Actinomycetes</taxon>
        <taxon>Micrococcales</taxon>
        <taxon>Promicromonosporaceae</taxon>
        <taxon>Promicromonospora</taxon>
    </lineage>
</organism>
<dbReference type="Proteomes" id="UP000540568">
    <property type="component" value="Unassembled WGS sequence"/>
</dbReference>